<dbReference type="Proteomes" id="UP000078540">
    <property type="component" value="Unassembled WGS sequence"/>
</dbReference>
<organism evidence="1 2">
    <name type="scientific">Atta colombica</name>
    <dbReference type="NCBI Taxonomy" id="520822"/>
    <lineage>
        <taxon>Eukaryota</taxon>
        <taxon>Metazoa</taxon>
        <taxon>Ecdysozoa</taxon>
        <taxon>Arthropoda</taxon>
        <taxon>Hexapoda</taxon>
        <taxon>Insecta</taxon>
        <taxon>Pterygota</taxon>
        <taxon>Neoptera</taxon>
        <taxon>Endopterygota</taxon>
        <taxon>Hymenoptera</taxon>
        <taxon>Apocrita</taxon>
        <taxon>Aculeata</taxon>
        <taxon>Formicoidea</taxon>
        <taxon>Formicidae</taxon>
        <taxon>Myrmicinae</taxon>
        <taxon>Atta</taxon>
    </lineage>
</organism>
<proteinExistence type="predicted"/>
<sequence>MARYGLPEIRRKSEAIVANFIAGGRP</sequence>
<gene>
    <name evidence="1" type="ORF">ALC53_12261</name>
</gene>
<name>A0A195AZ17_9HYME</name>
<keyword evidence="2" id="KW-1185">Reference proteome</keyword>
<protein>
    <submittedName>
        <fullName evidence="1">Uncharacterized protein</fullName>
    </submittedName>
</protein>
<dbReference type="EMBL" id="KQ976701">
    <property type="protein sequence ID" value="KYM77280.1"/>
    <property type="molecule type" value="Genomic_DNA"/>
</dbReference>
<dbReference type="AlphaFoldDB" id="A0A195AZ17"/>
<evidence type="ECO:0000313" key="1">
    <source>
        <dbReference type="EMBL" id="KYM77280.1"/>
    </source>
</evidence>
<evidence type="ECO:0000313" key="2">
    <source>
        <dbReference type="Proteomes" id="UP000078540"/>
    </source>
</evidence>
<accession>A0A195AZ17</accession>
<reference evidence="1 2" key="1">
    <citation type="submission" date="2015-09" db="EMBL/GenBank/DDBJ databases">
        <title>Atta colombica WGS genome.</title>
        <authorList>
            <person name="Nygaard S."/>
            <person name="Hu H."/>
            <person name="Boomsma J."/>
            <person name="Zhang G."/>
        </authorList>
    </citation>
    <scope>NUCLEOTIDE SEQUENCE [LARGE SCALE GENOMIC DNA]</scope>
    <source>
        <strain evidence="1">Treedump-2</strain>
        <tissue evidence="1">Whole body</tissue>
    </source>
</reference>